<evidence type="ECO:0000313" key="2">
    <source>
        <dbReference type="Proteomes" id="UP001057402"/>
    </source>
</evidence>
<dbReference type="Proteomes" id="UP001057402">
    <property type="component" value="Chromosome 3"/>
</dbReference>
<accession>A0ACB9RST7</accession>
<name>A0ACB9RST7_9MYRT</name>
<protein>
    <submittedName>
        <fullName evidence="1">Uncharacterized protein</fullName>
    </submittedName>
</protein>
<keyword evidence="2" id="KW-1185">Reference proteome</keyword>
<gene>
    <name evidence="1" type="ORF">MLD38_008056</name>
</gene>
<organism evidence="1 2">
    <name type="scientific">Melastoma candidum</name>
    <dbReference type="NCBI Taxonomy" id="119954"/>
    <lineage>
        <taxon>Eukaryota</taxon>
        <taxon>Viridiplantae</taxon>
        <taxon>Streptophyta</taxon>
        <taxon>Embryophyta</taxon>
        <taxon>Tracheophyta</taxon>
        <taxon>Spermatophyta</taxon>
        <taxon>Magnoliopsida</taxon>
        <taxon>eudicotyledons</taxon>
        <taxon>Gunneridae</taxon>
        <taxon>Pentapetalae</taxon>
        <taxon>rosids</taxon>
        <taxon>malvids</taxon>
        <taxon>Myrtales</taxon>
        <taxon>Melastomataceae</taxon>
        <taxon>Melastomatoideae</taxon>
        <taxon>Melastomateae</taxon>
        <taxon>Melastoma</taxon>
    </lineage>
</organism>
<comment type="caution">
    <text evidence="1">The sequence shown here is derived from an EMBL/GenBank/DDBJ whole genome shotgun (WGS) entry which is preliminary data.</text>
</comment>
<dbReference type="EMBL" id="CM042882">
    <property type="protein sequence ID" value="KAI4382047.1"/>
    <property type="molecule type" value="Genomic_DNA"/>
</dbReference>
<proteinExistence type="predicted"/>
<evidence type="ECO:0000313" key="1">
    <source>
        <dbReference type="EMBL" id="KAI4382047.1"/>
    </source>
</evidence>
<sequence>MESSLDMATEEGEGVDAGVLLSPCFPHPIGFPRSDQRPTGISPRASPLDGPLVHVSRNGSHYVLQRHAVHKAAASHLRNRNFQSSWCGKKYRLLKLGLLAILFIMVIFRCGFEFSLG</sequence>
<reference evidence="2" key="1">
    <citation type="journal article" date="2023" name="Front. Plant Sci.">
        <title>Chromosomal-level genome assembly of Melastoma candidum provides insights into trichome evolution.</title>
        <authorList>
            <person name="Zhong Y."/>
            <person name="Wu W."/>
            <person name="Sun C."/>
            <person name="Zou P."/>
            <person name="Liu Y."/>
            <person name="Dai S."/>
            <person name="Zhou R."/>
        </authorList>
    </citation>
    <scope>NUCLEOTIDE SEQUENCE [LARGE SCALE GENOMIC DNA]</scope>
</reference>